<dbReference type="EMBL" id="JAZHPZ010000004">
    <property type="protein sequence ID" value="MEF2966452.1"/>
    <property type="molecule type" value="Genomic_DNA"/>
</dbReference>
<dbReference type="RefSeq" id="WP_331846665.1">
    <property type="nucleotide sequence ID" value="NZ_JAZHPZ010000004.1"/>
</dbReference>
<evidence type="ECO:0000256" key="4">
    <source>
        <dbReference type="SAM" id="MobiDB-lite"/>
    </source>
</evidence>
<evidence type="ECO:0000256" key="2">
    <source>
        <dbReference type="ARBA" id="ARBA00022448"/>
    </source>
</evidence>
<evidence type="ECO:0000313" key="8">
    <source>
        <dbReference type="Proteomes" id="UP001306950"/>
    </source>
</evidence>
<reference evidence="7 8" key="1">
    <citation type="submission" date="2024-02" db="EMBL/GenBank/DDBJ databases">
        <title>A nitrogen-fixing paenibacillus bacterium.</title>
        <authorList>
            <person name="Zhang W.L."/>
            <person name="Chen S.F."/>
        </authorList>
    </citation>
    <scope>NUCLEOTIDE SEQUENCE [LARGE SCALE GENOMIC DNA]</scope>
    <source>
        <strain evidence="7 8">M1</strain>
    </source>
</reference>
<dbReference type="PANTHER" id="PTHR30290">
    <property type="entry name" value="PERIPLASMIC BINDING COMPONENT OF ABC TRANSPORTER"/>
    <property type="match status" value="1"/>
</dbReference>
<evidence type="ECO:0000259" key="6">
    <source>
        <dbReference type="Pfam" id="PF00496"/>
    </source>
</evidence>
<comment type="similarity">
    <text evidence="1">Belongs to the bacterial solute-binding protein 5 family.</text>
</comment>
<evidence type="ECO:0000256" key="1">
    <source>
        <dbReference type="ARBA" id="ARBA00005695"/>
    </source>
</evidence>
<dbReference type="Pfam" id="PF00496">
    <property type="entry name" value="SBP_bac_5"/>
    <property type="match status" value="1"/>
</dbReference>
<feature type="region of interest" description="Disordered" evidence="4">
    <location>
        <begin position="28"/>
        <end position="56"/>
    </location>
</feature>
<feature type="chain" id="PRO_5045689378" evidence="5">
    <location>
        <begin position="21"/>
        <end position="558"/>
    </location>
</feature>
<accession>A0ABU7VU59</accession>
<evidence type="ECO:0000256" key="3">
    <source>
        <dbReference type="ARBA" id="ARBA00022729"/>
    </source>
</evidence>
<dbReference type="CDD" id="cd08493">
    <property type="entry name" value="PBP2_DppA_like"/>
    <property type="match status" value="1"/>
</dbReference>
<keyword evidence="3 5" id="KW-0732">Signal</keyword>
<dbReference type="PANTHER" id="PTHR30290:SF9">
    <property type="entry name" value="OLIGOPEPTIDE-BINDING PROTEIN APPA"/>
    <property type="match status" value="1"/>
</dbReference>
<dbReference type="InterPro" id="IPR030678">
    <property type="entry name" value="Peptide/Ni-bd"/>
</dbReference>
<protein>
    <submittedName>
        <fullName evidence="7">ABC transporter substrate-binding protein</fullName>
    </submittedName>
</protein>
<dbReference type="Gene3D" id="3.40.190.10">
    <property type="entry name" value="Periplasmic binding protein-like II"/>
    <property type="match status" value="1"/>
</dbReference>
<dbReference type="Proteomes" id="UP001306950">
    <property type="component" value="Unassembled WGS sequence"/>
</dbReference>
<feature type="domain" description="Solute-binding protein family 5" evidence="6">
    <location>
        <begin position="102"/>
        <end position="475"/>
    </location>
</feature>
<dbReference type="Gene3D" id="3.90.76.10">
    <property type="entry name" value="Dipeptide-binding Protein, Domain 1"/>
    <property type="match status" value="1"/>
</dbReference>
<keyword evidence="8" id="KW-1185">Reference proteome</keyword>
<dbReference type="SUPFAM" id="SSF53850">
    <property type="entry name" value="Periplasmic binding protein-like II"/>
    <property type="match status" value="1"/>
</dbReference>
<gene>
    <name evidence="7" type="ORF">V3851_11480</name>
</gene>
<sequence>MKAKKLSLLMLVLLLSVAVALTGCGGNSGGNGGKTADGTANTGTNAGDTENKGAASSQDTLILGRGGDSASLDGSIVTDGESLKIAHQVFDSLLEYKEGTTEVQGSLAESWDVSEDGLKYTFKLRQGVKFHDGTDFNADAVVFNFTRWSDPNSEYKFEGDSFDYYDSMFGPDGSRVIKEVKAIDANTVEFTLNQPQAPFLQNLAMTSFGIASPTAIQEKKENFKNEPVGTGPFVFKEWKRNDSITLEKNPNYWKEGLPKLNKVIVRSIPDNSARFNALQSGEIDLMEDLSPDDLATLEANPELQKIERPANNVGYVGFNLKKEPFNDVKVRQALNHAVNKQGIIDAFFAGQAQAAVNPMPPSLWGYNDTIEDYPYDLEKAKQLLAEAGYPNGLPGEYTFYAMPVSRPYMPDGKKVAEVIQADFEKIGVKVNIESPEWATYLDDAQAGEKDDIYMLGWTGDNGDPDNFLYTLLDKDAIPSNNYSYYANDELHKLLIQAQTETDQAKREELYKQAQVIIKNDAPWIPLVHTTPLLAAKANLKGYVPAPTGTEYYSNIYFE</sequence>
<dbReference type="Gene3D" id="3.10.105.10">
    <property type="entry name" value="Dipeptide-binding Protein, Domain 3"/>
    <property type="match status" value="1"/>
</dbReference>
<organism evidence="7 8">
    <name type="scientific">Paenibacillus haidiansis</name>
    <dbReference type="NCBI Taxonomy" id="1574488"/>
    <lineage>
        <taxon>Bacteria</taxon>
        <taxon>Bacillati</taxon>
        <taxon>Bacillota</taxon>
        <taxon>Bacilli</taxon>
        <taxon>Bacillales</taxon>
        <taxon>Paenibacillaceae</taxon>
        <taxon>Paenibacillus</taxon>
    </lineage>
</organism>
<name>A0ABU7VU59_9BACL</name>
<proteinExistence type="inferred from homology"/>
<dbReference type="InterPro" id="IPR039424">
    <property type="entry name" value="SBP_5"/>
</dbReference>
<keyword evidence="2" id="KW-0813">Transport</keyword>
<feature type="signal peptide" evidence="5">
    <location>
        <begin position="1"/>
        <end position="20"/>
    </location>
</feature>
<dbReference type="PIRSF" id="PIRSF002741">
    <property type="entry name" value="MppA"/>
    <property type="match status" value="1"/>
</dbReference>
<comment type="caution">
    <text evidence="7">The sequence shown here is derived from an EMBL/GenBank/DDBJ whole genome shotgun (WGS) entry which is preliminary data.</text>
</comment>
<evidence type="ECO:0000313" key="7">
    <source>
        <dbReference type="EMBL" id="MEF2966452.1"/>
    </source>
</evidence>
<evidence type="ECO:0000256" key="5">
    <source>
        <dbReference type="SAM" id="SignalP"/>
    </source>
</evidence>
<dbReference type="InterPro" id="IPR000914">
    <property type="entry name" value="SBP_5_dom"/>
</dbReference>
<feature type="compositionally biased region" description="Low complexity" evidence="4">
    <location>
        <begin position="36"/>
        <end position="48"/>
    </location>
</feature>
<dbReference type="PROSITE" id="PS51257">
    <property type="entry name" value="PROKAR_LIPOPROTEIN"/>
    <property type="match status" value="1"/>
</dbReference>